<organism evidence="1 2">
    <name type="scientific">Aeromicrobium ginsengisoli</name>
    <dbReference type="NCBI Taxonomy" id="363867"/>
    <lineage>
        <taxon>Bacteria</taxon>
        <taxon>Bacillati</taxon>
        <taxon>Actinomycetota</taxon>
        <taxon>Actinomycetes</taxon>
        <taxon>Propionibacteriales</taxon>
        <taxon>Nocardioidaceae</taxon>
        <taxon>Aeromicrobium</taxon>
    </lineage>
</organism>
<protein>
    <submittedName>
        <fullName evidence="1">TfoX/Sxy family protein</fullName>
    </submittedName>
</protein>
<dbReference type="Proteomes" id="UP000380867">
    <property type="component" value="Unassembled WGS sequence"/>
</dbReference>
<dbReference type="RefSeq" id="WP_149687931.1">
    <property type="nucleotide sequence ID" value="NZ_SDPQ02000001.1"/>
</dbReference>
<keyword evidence="2" id="KW-1185">Reference proteome</keyword>
<dbReference type="OrthoDB" id="214902at2"/>
<evidence type="ECO:0000313" key="1">
    <source>
        <dbReference type="EMBL" id="KAA1399811.1"/>
    </source>
</evidence>
<gene>
    <name evidence="1" type="ORF">ESP70_003370</name>
</gene>
<evidence type="ECO:0000313" key="2">
    <source>
        <dbReference type="Proteomes" id="UP000380867"/>
    </source>
</evidence>
<dbReference type="AlphaFoldDB" id="A0A5M4FIC6"/>
<name>A0A5M4FIC6_9ACTN</name>
<sequence>MARNERQEAAHARLEELSAEHQKLPGVDWGRMFGSTGLRVRGKIFAVAAHAGGLLIKVPEAHADALMESGVADRMVMGGVPRREWVLVPDDADDATWAEQLDAAYTYVDSITP</sequence>
<dbReference type="Pfam" id="PF04237">
    <property type="entry name" value="YjbR"/>
    <property type="match status" value="1"/>
</dbReference>
<reference evidence="1" key="1">
    <citation type="submission" date="2019-09" db="EMBL/GenBank/DDBJ databases">
        <authorList>
            <person name="Li J."/>
        </authorList>
    </citation>
    <scope>NUCLEOTIDE SEQUENCE [LARGE SCALE GENOMIC DNA]</scope>
    <source>
        <strain evidence="1">JCM 14732</strain>
    </source>
</reference>
<dbReference type="Gene3D" id="3.30.1460.30">
    <property type="entry name" value="YgaC/TfoX-N like chaperone"/>
    <property type="match status" value="1"/>
</dbReference>
<comment type="caution">
    <text evidence="1">The sequence shown here is derived from an EMBL/GenBank/DDBJ whole genome shotgun (WGS) entry which is preliminary data.</text>
</comment>
<proteinExistence type="predicted"/>
<accession>A0A5M4FIC6</accession>
<dbReference type="EMBL" id="SDPQ02000001">
    <property type="protein sequence ID" value="KAA1399811.1"/>
    <property type="molecule type" value="Genomic_DNA"/>
</dbReference>
<dbReference type="SUPFAM" id="SSF159894">
    <property type="entry name" value="YgaC/TfoX-N like"/>
    <property type="match status" value="1"/>
</dbReference>
<dbReference type="InterPro" id="IPR058532">
    <property type="entry name" value="YjbR/MT2646/Rv2570-like"/>
</dbReference>